<evidence type="ECO:0000256" key="1">
    <source>
        <dbReference type="SAM" id="MobiDB-lite"/>
    </source>
</evidence>
<evidence type="ECO:0000313" key="3">
    <source>
        <dbReference type="Proteomes" id="UP000053144"/>
    </source>
</evidence>
<dbReference type="Gramene" id="KOM28862">
    <property type="protein sequence ID" value="KOM28862"/>
    <property type="gene ID" value="LR48_Vigan598s002300"/>
</dbReference>
<proteinExistence type="predicted"/>
<feature type="region of interest" description="Disordered" evidence="1">
    <location>
        <begin position="38"/>
        <end position="58"/>
    </location>
</feature>
<sequence>MKIARDFEEALRGLGLMGLTAAKTPLSWGRSVVARTELPRSNPGRASPVESVGSVRRDSATEASRCEAKIIVAPLEDGGFKGEVGDEGGEIGGSAVGELWCKVEIFTGFDGGAFEGVAGGDDDGVEHEGTGNGAEELIWGGLDFGFGFSVKEDFLPFELGSCSGVYRF</sequence>
<accession>A0A0L9TE91</accession>
<dbReference type="EMBL" id="KQ258454">
    <property type="protein sequence ID" value="KOM28862.1"/>
    <property type="molecule type" value="Genomic_DNA"/>
</dbReference>
<protein>
    <submittedName>
        <fullName evidence="2">Uncharacterized protein</fullName>
    </submittedName>
</protein>
<dbReference type="AlphaFoldDB" id="A0A0L9TE91"/>
<gene>
    <name evidence="2" type="ORF">LR48_Vigan598s002300</name>
</gene>
<reference evidence="3" key="1">
    <citation type="journal article" date="2015" name="Proc. Natl. Acad. Sci. U.S.A.">
        <title>Genome sequencing of adzuki bean (Vigna angularis) provides insight into high starch and low fat accumulation and domestication.</title>
        <authorList>
            <person name="Yang K."/>
            <person name="Tian Z."/>
            <person name="Chen C."/>
            <person name="Luo L."/>
            <person name="Zhao B."/>
            <person name="Wang Z."/>
            <person name="Yu L."/>
            <person name="Li Y."/>
            <person name="Sun Y."/>
            <person name="Li W."/>
            <person name="Chen Y."/>
            <person name="Li Y."/>
            <person name="Zhang Y."/>
            <person name="Ai D."/>
            <person name="Zhao J."/>
            <person name="Shang C."/>
            <person name="Ma Y."/>
            <person name="Wu B."/>
            <person name="Wang M."/>
            <person name="Gao L."/>
            <person name="Sun D."/>
            <person name="Zhang P."/>
            <person name="Guo F."/>
            <person name="Wang W."/>
            <person name="Li Y."/>
            <person name="Wang J."/>
            <person name="Varshney R.K."/>
            <person name="Wang J."/>
            <person name="Ling H.Q."/>
            <person name="Wan P."/>
        </authorList>
    </citation>
    <scope>NUCLEOTIDE SEQUENCE</scope>
    <source>
        <strain evidence="3">cv. Jingnong 6</strain>
    </source>
</reference>
<organism evidence="2 3">
    <name type="scientific">Phaseolus angularis</name>
    <name type="common">Azuki bean</name>
    <name type="synonym">Vigna angularis</name>
    <dbReference type="NCBI Taxonomy" id="3914"/>
    <lineage>
        <taxon>Eukaryota</taxon>
        <taxon>Viridiplantae</taxon>
        <taxon>Streptophyta</taxon>
        <taxon>Embryophyta</taxon>
        <taxon>Tracheophyta</taxon>
        <taxon>Spermatophyta</taxon>
        <taxon>Magnoliopsida</taxon>
        <taxon>eudicotyledons</taxon>
        <taxon>Gunneridae</taxon>
        <taxon>Pentapetalae</taxon>
        <taxon>rosids</taxon>
        <taxon>fabids</taxon>
        <taxon>Fabales</taxon>
        <taxon>Fabaceae</taxon>
        <taxon>Papilionoideae</taxon>
        <taxon>50 kb inversion clade</taxon>
        <taxon>NPAAA clade</taxon>
        <taxon>indigoferoid/millettioid clade</taxon>
        <taxon>Phaseoleae</taxon>
        <taxon>Vigna</taxon>
    </lineage>
</organism>
<name>A0A0L9TE91_PHAAN</name>
<evidence type="ECO:0000313" key="2">
    <source>
        <dbReference type="EMBL" id="KOM28862.1"/>
    </source>
</evidence>
<dbReference type="Proteomes" id="UP000053144">
    <property type="component" value="Unassembled WGS sequence"/>
</dbReference>